<dbReference type="PROSITE" id="PS51659">
    <property type="entry name" value="GT23"/>
    <property type="match status" value="1"/>
</dbReference>
<evidence type="ECO:0000256" key="1">
    <source>
        <dbReference type="ARBA" id="ARBA00022676"/>
    </source>
</evidence>
<dbReference type="GO" id="GO:0046921">
    <property type="term" value="F:alpha-(1-&gt;6)-fucosyltransferase activity"/>
    <property type="evidence" value="ECO:0007669"/>
    <property type="project" value="TreeGrafter"/>
</dbReference>
<dbReference type="OrthoDB" id="6435034at2759"/>
<dbReference type="WBParaSite" id="SSLN_0000065801-mRNA-1">
    <property type="protein sequence ID" value="SSLN_0000065801-mRNA-1"/>
    <property type="gene ID" value="SSLN_0000065801"/>
</dbReference>
<evidence type="ECO:0000256" key="3">
    <source>
        <dbReference type="PROSITE-ProRule" id="PRU00992"/>
    </source>
</evidence>
<sequence length="513" mass="59642">MRNRISSLLLIIAFTVISFIGIRFYDYIFNYERARKYLFNPASKFNPNRLSNVQIKTTTEQPTNLSSDFGALNRQSVRLVRELHSLITNPMLKPDEMHSLHDIATLMLETRLDLMDEISGQSESRRHRLLNLSQRLHEQLHRLQTPPNCDTAQFITTTFPSYCGFGCHAHHMAYVLSVGLALNRTLFIVGDLWKDIFIPITSCPNPLLRSTQRRRQTIKWGMSRHVMSRFNPPTLPSEWAAALEGLHGNPFAWFRGQLLAFILRIKDEAFKWRLVSQINAMRSQTPSGSLACPVAGIHVRRTDKIQLNEAVFHNLAEYMSQVQRFFQRKLMEYQLRTNGNVSPSWTKRKRVFLASDDPLVFEEARRSYPDYEFIGDENRATSAYDHSVGATLGIFTDVQMLASTDFLSCTMSSNICRMAYEYMLADNRMNSDSSLRVESVDVMYFNVGERKRWWRALVDYPPLNISRDDRVSPIENEESYFLKVQWSQNDRTTEQNLPTFLFEEEVLRIADRD</sequence>
<dbReference type="Proteomes" id="UP000275846">
    <property type="component" value="Unassembled WGS sequence"/>
</dbReference>
<name>A0A183S8S9_SCHSO</name>
<evidence type="ECO:0000313" key="7">
    <source>
        <dbReference type="Proteomes" id="UP000275846"/>
    </source>
</evidence>
<feature type="transmembrane region" description="Helical" evidence="4">
    <location>
        <begin position="7"/>
        <end position="25"/>
    </location>
</feature>
<dbReference type="InterPro" id="IPR045573">
    <property type="entry name" value="Fut8_N_cat"/>
</dbReference>
<dbReference type="STRING" id="70667.A0A183S8S9"/>
<dbReference type="AlphaFoldDB" id="A0A183S8S9"/>
<evidence type="ECO:0000256" key="2">
    <source>
        <dbReference type="ARBA" id="ARBA00022679"/>
    </source>
</evidence>
<reference evidence="8" key="1">
    <citation type="submission" date="2016-06" db="UniProtKB">
        <authorList>
            <consortium name="WormBaseParasite"/>
        </authorList>
    </citation>
    <scope>IDENTIFICATION</scope>
</reference>
<evidence type="ECO:0000259" key="5">
    <source>
        <dbReference type="PROSITE" id="PS51659"/>
    </source>
</evidence>
<evidence type="ECO:0000256" key="4">
    <source>
        <dbReference type="SAM" id="Phobius"/>
    </source>
</evidence>
<reference evidence="6 7" key="2">
    <citation type="submission" date="2018-11" db="EMBL/GenBank/DDBJ databases">
        <authorList>
            <consortium name="Pathogen Informatics"/>
        </authorList>
    </citation>
    <scope>NUCLEOTIDE SEQUENCE [LARGE SCALE GENOMIC DNA]</scope>
    <source>
        <strain evidence="6 7">NST_G2</strain>
    </source>
</reference>
<evidence type="ECO:0000313" key="8">
    <source>
        <dbReference type="WBParaSite" id="SSLN_0000065801-mRNA-1"/>
    </source>
</evidence>
<keyword evidence="4" id="KW-1133">Transmembrane helix</keyword>
<keyword evidence="4" id="KW-0812">Transmembrane</keyword>
<accession>A0A183S8S9</accession>
<keyword evidence="2 3" id="KW-0808">Transferase</keyword>
<gene>
    <name evidence="6" type="ORF">SSLN_LOCUS627</name>
</gene>
<organism evidence="8">
    <name type="scientific">Schistocephalus solidus</name>
    <name type="common">Tapeworm</name>
    <dbReference type="NCBI Taxonomy" id="70667"/>
    <lineage>
        <taxon>Eukaryota</taxon>
        <taxon>Metazoa</taxon>
        <taxon>Spiralia</taxon>
        <taxon>Lophotrochozoa</taxon>
        <taxon>Platyhelminthes</taxon>
        <taxon>Cestoda</taxon>
        <taxon>Eucestoda</taxon>
        <taxon>Diphyllobothriidea</taxon>
        <taxon>Diphyllobothriidae</taxon>
        <taxon>Schistocephalus</taxon>
    </lineage>
</organism>
<protein>
    <submittedName>
        <fullName evidence="8">GT23 domain-containing protein</fullName>
    </submittedName>
</protein>
<feature type="domain" description="GT23" evidence="5">
    <location>
        <begin position="232"/>
        <end position="440"/>
    </location>
</feature>
<dbReference type="EMBL" id="UYSU01000521">
    <property type="protein sequence ID" value="VDL85921.1"/>
    <property type="molecule type" value="Genomic_DNA"/>
</dbReference>
<keyword evidence="4" id="KW-0472">Membrane</keyword>
<dbReference type="PANTHER" id="PTHR13132:SF29">
    <property type="entry name" value="ALPHA-(1,6)-FUCOSYLTRANSFERASE"/>
    <property type="match status" value="1"/>
</dbReference>
<feature type="region of interest" description="Important for donor substrate binding" evidence="3">
    <location>
        <begin position="300"/>
        <end position="301"/>
    </location>
</feature>
<keyword evidence="1 3" id="KW-0328">Glycosyltransferase</keyword>
<dbReference type="PANTHER" id="PTHR13132">
    <property type="entry name" value="ALPHA- 1,6 -FUCOSYLTRANSFERASE"/>
    <property type="match status" value="1"/>
</dbReference>
<dbReference type="GO" id="GO:0006487">
    <property type="term" value="P:protein N-linked glycosylation"/>
    <property type="evidence" value="ECO:0007669"/>
    <property type="project" value="TreeGrafter"/>
</dbReference>
<dbReference type="InterPro" id="IPR027350">
    <property type="entry name" value="GT23_dom"/>
</dbReference>
<proteinExistence type="inferred from homology"/>
<dbReference type="Gene3D" id="3.40.50.11350">
    <property type="match status" value="1"/>
</dbReference>
<comment type="similarity">
    <text evidence="3">Belongs to the glycosyltransferase 23 family.</text>
</comment>
<evidence type="ECO:0000313" key="6">
    <source>
        <dbReference type="EMBL" id="VDL85921.1"/>
    </source>
</evidence>
<keyword evidence="7" id="KW-1185">Reference proteome</keyword>
<dbReference type="Pfam" id="PF19745">
    <property type="entry name" value="FUT8_N_cat"/>
    <property type="match status" value="1"/>
</dbReference>